<dbReference type="Proteomes" id="UP000028761">
    <property type="component" value="Chromosome 7"/>
</dbReference>
<organism evidence="2 3">
    <name type="scientific">Papio anubis</name>
    <name type="common">Olive baboon</name>
    <dbReference type="NCBI Taxonomy" id="9555"/>
    <lineage>
        <taxon>Eukaryota</taxon>
        <taxon>Metazoa</taxon>
        <taxon>Chordata</taxon>
        <taxon>Craniata</taxon>
        <taxon>Vertebrata</taxon>
        <taxon>Euteleostomi</taxon>
        <taxon>Mammalia</taxon>
        <taxon>Eutheria</taxon>
        <taxon>Euarchontoglires</taxon>
        <taxon>Primates</taxon>
        <taxon>Haplorrhini</taxon>
        <taxon>Catarrhini</taxon>
        <taxon>Cercopithecidae</taxon>
        <taxon>Cercopithecinae</taxon>
        <taxon>Papio</taxon>
    </lineage>
</organism>
<keyword evidence="3" id="KW-1185">Reference proteome</keyword>
<evidence type="ECO:0000313" key="3">
    <source>
        <dbReference type="Proteomes" id="UP000028761"/>
    </source>
</evidence>
<dbReference type="PANTHER" id="PTHR12138">
    <property type="entry name" value="PRIMATE-EXPANDED PROTEIN FAMILY"/>
    <property type="match status" value="1"/>
</dbReference>
<reference evidence="2" key="3">
    <citation type="submission" date="2025-09" db="UniProtKB">
        <authorList>
            <consortium name="Ensembl"/>
        </authorList>
    </citation>
    <scope>IDENTIFICATION</scope>
</reference>
<evidence type="ECO:0000313" key="2">
    <source>
        <dbReference type="Ensembl" id="ENSPANP00000057368.1"/>
    </source>
</evidence>
<accession>A0A8I5R8X5</accession>
<name>A0A8I5R8X5_PAPAN</name>
<evidence type="ECO:0000256" key="1">
    <source>
        <dbReference type="SAM" id="SignalP"/>
    </source>
</evidence>
<dbReference type="AlphaFoldDB" id="A0A8I5R8X5"/>
<dbReference type="Ensembl" id="ENSPANT00000075358.1">
    <property type="protein sequence ID" value="ENSPANP00000057368.1"/>
    <property type="gene ID" value="ENSPANG00000046353.1"/>
</dbReference>
<proteinExistence type="predicted"/>
<keyword evidence="1" id="KW-0732">Signal</keyword>
<dbReference type="PANTHER" id="PTHR12138:SF160">
    <property type="entry name" value="COILED-COIL DOMAIN CONTAINING 122"/>
    <property type="match status" value="1"/>
</dbReference>
<evidence type="ECO:0008006" key="4">
    <source>
        <dbReference type="Google" id="ProtNLM"/>
    </source>
</evidence>
<dbReference type="GeneTree" id="ENSGT00940000163505"/>
<feature type="chain" id="PRO_5035289375" description="Secreted protein" evidence="1">
    <location>
        <begin position="26"/>
        <end position="74"/>
    </location>
</feature>
<reference evidence="2" key="2">
    <citation type="submission" date="2025-08" db="UniProtKB">
        <authorList>
            <consortium name="Ensembl"/>
        </authorList>
    </citation>
    <scope>IDENTIFICATION</scope>
</reference>
<protein>
    <recommendedName>
        <fullName evidence="4">Secreted protein</fullName>
    </recommendedName>
</protein>
<reference evidence="2 3" key="1">
    <citation type="submission" date="2012-03" db="EMBL/GenBank/DDBJ databases">
        <title>Whole Genome Assembly of Papio anubis.</title>
        <authorList>
            <person name="Liu Y.L."/>
            <person name="Abraham K.A."/>
            <person name="Akbar H.A."/>
            <person name="Ali S.A."/>
            <person name="Anosike U.A."/>
            <person name="Aqrawi P.A."/>
            <person name="Arias F.A."/>
            <person name="Attaway T.A."/>
            <person name="Awwad R.A."/>
            <person name="Babu C.B."/>
            <person name="Bandaranaike D.B."/>
            <person name="Battles P.B."/>
            <person name="Bell A.B."/>
            <person name="Beltran B.B."/>
            <person name="Berhane-Mersha D.B."/>
            <person name="Bess C.B."/>
            <person name="Bickham C.B."/>
            <person name="Bolden T.B."/>
            <person name="Carter K.C."/>
            <person name="Chau D.C."/>
            <person name="Chavez A.C."/>
            <person name="Clerc-Blankenburg K.C."/>
            <person name="Coyle M.C."/>
            <person name="Dao M.D."/>
            <person name="Davila M.L.D."/>
            <person name="Davy-Carroll L.D."/>
            <person name="Denson S.D."/>
            <person name="Dinh H.D."/>
            <person name="Fernandez S.F."/>
            <person name="Fernando P.F."/>
            <person name="Forbes L.F."/>
            <person name="Francis C.F."/>
            <person name="Francisco L.F."/>
            <person name="Fu Q.F."/>
            <person name="Garcia-Iii R.G."/>
            <person name="Garrett T.G."/>
            <person name="Gross S.G."/>
            <person name="Gubbala S.G."/>
            <person name="Hirani K.H."/>
            <person name="Hogues M.H."/>
            <person name="Hollins B.H."/>
            <person name="Jackson L.J."/>
            <person name="Javaid M.J."/>
            <person name="Jhangiani S.J."/>
            <person name="Johnson A.J."/>
            <person name="Johnson B.J."/>
            <person name="Jones J.J."/>
            <person name="Joshi V.J."/>
            <person name="Kalu J.K."/>
            <person name="Khan N.K."/>
            <person name="Korchina V.K."/>
            <person name="Kovar C.K."/>
            <person name="Lago L.L."/>
            <person name="Lara F.L."/>
            <person name="Le T.-K.L."/>
            <person name="Lee S.L."/>
            <person name="Legall-Iii F.L."/>
            <person name="Lemon S.L."/>
            <person name="Liu J.L."/>
            <person name="Liu Y.-S.L."/>
            <person name="Liyanage D.L."/>
            <person name="Lopez J.L."/>
            <person name="Lorensuhewa L.L."/>
            <person name="Mata R.M."/>
            <person name="Mathew T.M."/>
            <person name="Mercado C.M."/>
            <person name="Mercado I.M."/>
            <person name="Morales K.M."/>
            <person name="Morgan M.M."/>
            <person name="Munidasa M.M."/>
            <person name="Ngo D.N."/>
            <person name="Nguyen L.N."/>
            <person name="Nguyen T.N."/>
            <person name="Nguyen N.N."/>
            <person name="Obregon M.O."/>
            <person name="Okwuonu G.O."/>
            <person name="Ongeri F.O."/>
            <person name="Onwere C.O."/>
            <person name="Osifeso I.O."/>
            <person name="Parra A.P."/>
            <person name="Patil S.P."/>
            <person name="Perez A.P."/>
            <person name="Perez Y.P."/>
            <person name="Pham C.P."/>
            <person name="Pu L.-L.P."/>
            <person name="Puazo M.P."/>
            <person name="Quiroz J.Q."/>
            <person name="Rouhana J.R."/>
            <person name="Ruiz M.R."/>
            <person name="Ruiz S.-J.R."/>
            <person name="Saada N.S."/>
            <person name="Santibanez J.S."/>
            <person name="Scheel M.S."/>
            <person name="Schneider B.S."/>
            <person name="Simmons D.S."/>
            <person name="Sisson I.S."/>
            <person name="Tang L.-Y.T."/>
            <person name="Thornton R.T."/>
            <person name="Tisius J.T."/>
            <person name="Toledanes G.T."/>
            <person name="Trejos Z.T."/>
            <person name="Usmani K.U."/>
            <person name="Varghese R.V."/>
            <person name="Vattathil S.V."/>
            <person name="Vee V.V."/>
            <person name="Walker D.W."/>
            <person name="Weissenberger G.W."/>
            <person name="White C.W."/>
            <person name="Williams A.W."/>
            <person name="Woodworth J.W."/>
            <person name="Wright R.W."/>
            <person name="Zhu Y.Z."/>
            <person name="Han Y.H."/>
            <person name="Newsham I.N."/>
            <person name="Nazareth L.N."/>
            <person name="Worley K.W."/>
            <person name="Muzny D.M."/>
            <person name="Rogers J.R."/>
            <person name="Gibbs R.G."/>
        </authorList>
    </citation>
    <scope>NUCLEOTIDE SEQUENCE [LARGE SCALE GENOMIC DNA]</scope>
</reference>
<sequence>MNSNSYLFIYFFIFYLFFFLRQSLALSPRLECSGAISAHCKLRLLGSRHSPASASRVAGTTGTRHHAWLIFLYF</sequence>
<feature type="signal peptide" evidence="1">
    <location>
        <begin position="1"/>
        <end position="25"/>
    </location>
</feature>